<feature type="compositionally biased region" description="Low complexity" evidence="1">
    <location>
        <begin position="626"/>
        <end position="664"/>
    </location>
</feature>
<proteinExistence type="predicted"/>
<sequence length="925" mass="101418">MVVFLGGNVKILKVEYELLKSSRKRICDLHFIETGRCMTDEIILSGGSLLRSEEQGEVRAYIRNSDIPQHLVESLQSVLNRFDDGVFFSVGEVGTFVNGCLWRYHNGEKWMDLKMQCSKGLESQRVKQTVRITGSRDVLPTSAQRFPKGPKLGLKAVEKGESIEESSTGHSFSPRFVTVGPLRTPKEEPSDPTIDPPWKISELPPQDPSLLKNCFLVEGKQLIQLFRFCPQCGSKILEGNKTVSRVREIFWEYRLSLVLIFVDYEKAFDSVETNVTLSALVDQALCYAAKKWTDIAATSRKPLTTHGAIERCLLKFNQRTQHLAGIRSPDLRAMSSLRHAAEYISKAKHRWAGHVMRRIDDKWTKRTLELIPKEGRGALRLSALALLSSAKGDCRVVSLMNCQDFSVSLILSLLVWTVGSNEFRKSCRQALQRGRYVIENSVPALVHEETSRYRRRVAERMKEMQTAEVLHPQSLIFPAKYLSLKAVGDDGQAATLPPCPEPNRTMFTTLAPITVPALQTTTTGVTSCSSTVILSTTVAGTSSGAQTAMTSSSGAAASSAGTTLPSVGTSAAAQTSTTSRTGGTGTAQSTIASNPANPTTRTISTQTVPVPGDDSNTQTSTSGDVSTVASMSSAGSSSASSSSPYTTFSPEAPSSSAGTTMGASGCVGQDEGKESKRSFVMPTMYSSVPESDPFHNWMSSIYDYMFKEEEICDQPPLKDLNSITEDQLYGFLATLSAANPGPFCSLCDRFMSEVRKRVFVANPLWGEDGEHIMRLLYANIPTSKAFCSTLAPACYENYAARTRNITEATICLECTACMTVGNVIQHNFLLDKGVVDAFLRFLRSSFFHNTCAELCLVWQPLNLTLFPNGFTYEGCMDFMDDRYADVINIATVLLRPERFCSLTVPVGFDCVTGLLTAKDSEAAQK</sequence>
<name>A0ABR1BL98_NECAM</name>
<evidence type="ECO:0008006" key="4">
    <source>
        <dbReference type="Google" id="ProtNLM"/>
    </source>
</evidence>
<reference evidence="2 3" key="1">
    <citation type="submission" date="2023-08" db="EMBL/GenBank/DDBJ databases">
        <title>A Necator americanus chromosomal reference genome.</title>
        <authorList>
            <person name="Ilik V."/>
            <person name="Petrzelkova K.J."/>
            <person name="Pardy F."/>
            <person name="Fuh T."/>
            <person name="Niatou-Singa F.S."/>
            <person name="Gouil Q."/>
            <person name="Baker L."/>
            <person name="Ritchie M.E."/>
            <person name="Jex A.R."/>
            <person name="Gazzola D."/>
            <person name="Li H."/>
            <person name="Toshio Fujiwara R."/>
            <person name="Zhan B."/>
            <person name="Aroian R.V."/>
            <person name="Pafco B."/>
            <person name="Schwarz E.M."/>
        </authorList>
    </citation>
    <scope>NUCLEOTIDE SEQUENCE [LARGE SCALE GENOMIC DNA]</scope>
    <source>
        <strain evidence="2 3">Aroian</strain>
        <tissue evidence="2">Whole animal</tissue>
    </source>
</reference>
<keyword evidence="3" id="KW-1185">Reference proteome</keyword>
<accession>A0ABR1BL98</accession>
<dbReference type="EMBL" id="JAVFWL010000001">
    <property type="protein sequence ID" value="KAK6726670.1"/>
    <property type="molecule type" value="Genomic_DNA"/>
</dbReference>
<gene>
    <name evidence="2" type="primary">Necator_chrI.g910</name>
    <name evidence="2" type="ORF">RB195_004786</name>
</gene>
<evidence type="ECO:0000313" key="2">
    <source>
        <dbReference type="EMBL" id="KAK6726670.1"/>
    </source>
</evidence>
<dbReference type="Proteomes" id="UP001303046">
    <property type="component" value="Unassembled WGS sequence"/>
</dbReference>
<evidence type="ECO:0000256" key="1">
    <source>
        <dbReference type="SAM" id="MobiDB-lite"/>
    </source>
</evidence>
<feature type="compositionally biased region" description="Low complexity" evidence="1">
    <location>
        <begin position="555"/>
        <end position="590"/>
    </location>
</feature>
<feature type="region of interest" description="Disordered" evidence="1">
    <location>
        <begin position="555"/>
        <end position="673"/>
    </location>
</feature>
<protein>
    <recommendedName>
        <fullName evidence="4">Reverse transcriptase domain-containing protein</fullName>
    </recommendedName>
</protein>
<evidence type="ECO:0000313" key="3">
    <source>
        <dbReference type="Proteomes" id="UP001303046"/>
    </source>
</evidence>
<organism evidence="2 3">
    <name type="scientific">Necator americanus</name>
    <name type="common">Human hookworm</name>
    <dbReference type="NCBI Taxonomy" id="51031"/>
    <lineage>
        <taxon>Eukaryota</taxon>
        <taxon>Metazoa</taxon>
        <taxon>Ecdysozoa</taxon>
        <taxon>Nematoda</taxon>
        <taxon>Chromadorea</taxon>
        <taxon>Rhabditida</taxon>
        <taxon>Rhabditina</taxon>
        <taxon>Rhabditomorpha</taxon>
        <taxon>Strongyloidea</taxon>
        <taxon>Ancylostomatidae</taxon>
        <taxon>Bunostominae</taxon>
        <taxon>Necator</taxon>
    </lineage>
</organism>
<comment type="caution">
    <text evidence="2">The sequence shown here is derived from an EMBL/GenBank/DDBJ whole genome shotgun (WGS) entry which is preliminary data.</text>
</comment>
<feature type="compositionally biased region" description="Polar residues" evidence="1">
    <location>
        <begin position="591"/>
        <end position="625"/>
    </location>
</feature>